<accession>A0A7X9FRW2</accession>
<evidence type="ECO:0000313" key="2">
    <source>
        <dbReference type="EMBL" id="NMC63186.1"/>
    </source>
</evidence>
<gene>
    <name evidence="2" type="ORF">GYA55_08450</name>
</gene>
<evidence type="ECO:0000256" key="1">
    <source>
        <dbReference type="SAM" id="MobiDB-lite"/>
    </source>
</evidence>
<sequence>MRHNLCYGPQICYISTMTELNHEARRGPENIVETPRKTKYTHGLSKVLPSIDETQNSLDLLYSAMVAFKAVVPPLTERERFVPSLIPEEVISTLMKIDLYRRYQSLQNKTPIEILFAANWNELNRYRQYKKQRYVSLSFLKRWSDLSPSNEVAQPIMRYLRGENQSSFDFLMPWGQWLTTISRNALDGSFALLEAQRDGTLNISDQKERIKVLETAHRYFAVLFTAGMALHSAIDLFEKTQKGKELKAKAFEDPLSPEAKSWESLMNAKDRAVFAFRSYEYQDGLLTLGMVPILQDFVIKRFELLSTPEDERRPFKRALYMSRNSKLLQLAKRALGENTLNELSNPVDCETPELKKKLLRSRKQEISKFFSEMSESSQFMTEKEKKLIEVLVSELASENPRFIIIYTESAQCARHLSHRLANNEQLRRAGVAKAQLIGRNIAKDKRKDLIIELKSGDVTYIIATAISNIPAEELNGNVFLITYSQHPEPLKKYPWTAALIKNSAIHSRQIESIGSSDLHRRRRAAKRAGRKPRNPSTNTEAS</sequence>
<feature type="compositionally biased region" description="Basic residues" evidence="1">
    <location>
        <begin position="519"/>
        <end position="533"/>
    </location>
</feature>
<name>A0A7X9FRW2_9DELT</name>
<proteinExistence type="predicted"/>
<dbReference type="Proteomes" id="UP000524246">
    <property type="component" value="Unassembled WGS sequence"/>
</dbReference>
<dbReference type="EMBL" id="JAAZON010000374">
    <property type="protein sequence ID" value="NMC63186.1"/>
    <property type="molecule type" value="Genomic_DNA"/>
</dbReference>
<comment type="caution">
    <text evidence="2">The sequence shown here is derived from an EMBL/GenBank/DDBJ whole genome shotgun (WGS) entry which is preliminary data.</text>
</comment>
<feature type="region of interest" description="Disordered" evidence="1">
    <location>
        <begin position="511"/>
        <end position="542"/>
    </location>
</feature>
<organism evidence="2 3">
    <name type="scientific">SAR324 cluster bacterium</name>
    <dbReference type="NCBI Taxonomy" id="2024889"/>
    <lineage>
        <taxon>Bacteria</taxon>
        <taxon>Deltaproteobacteria</taxon>
        <taxon>SAR324 cluster</taxon>
    </lineage>
</organism>
<dbReference type="Gene3D" id="3.40.50.300">
    <property type="entry name" value="P-loop containing nucleotide triphosphate hydrolases"/>
    <property type="match status" value="1"/>
</dbReference>
<dbReference type="AlphaFoldDB" id="A0A7X9FRW2"/>
<protein>
    <submittedName>
        <fullName evidence="2">Uncharacterized protein</fullName>
    </submittedName>
</protein>
<evidence type="ECO:0000313" key="3">
    <source>
        <dbReference type="Proteomes" id="UP000524246"/>
    </source>
</evidence>
<reference evidence="2 3" key="1">
    <citation type="journal article" date="2020" name="Biotechnol. Biofuels">
        <title>New insights from the biogas microbiome by comprehensive genome-resolved metagenomics of nearly 1600 species originating from multiple anaerobic digesters.</title>
        <authorList>
            <person name="Campanaro S."/>
            <person name="Treu L."/>
            <person name="Rodriguez-R L.M."/>
            <person name="Kovalovszki A."/>
            <person name="Ziels R.M."/>
            <person name="Maus I."/>
            <person name="Zhu X."/>
            <person name="Kougias P.G."/>
            <person name="Basile A."/>
            <person name="Luo G."/>
            <person name="Schluter A."/>
            <person name="Konstantinidis K.T."/>
            <person name="Angelidaki I."/>
        </authorList>
    </citation>
    <scope>NUCLEOTIDE SEQUENCE [LARGE SCALE GENOMIC DNA]</scope>
    <source>
        <strain evidence="2">AS27yjCOA_65</strain>
    </source>
</reference>
<dbReference type="InterPro" id="IPR027417">
    <property type="entry name" value="P-loop_NTPase"/>
</dbReference>